<dbReference type="RefSeq" id="WP_390197503.1">
    <property type="nucleotide sequence ID" value="NZ_JBHSDV010000001.1"/>
</dbReference>
<organism evidence="4 5">
    <name type="scientific">Gracilibacillus marinus</name>
    <dbReference type="NCBI Taxonomy" id="630535"/>
    <lineage>
        <taxon>Bacteria</taxon>
        <taxon>Bacillati</taxon>
        <taxon>Bacillota</taxon>
        <taxon>Bacilli</taxon>
        <taxon>Bacillales</taxon>
        <taxon>Bacillaceae</taxon>
        <taxon>Gracilibacillus</taxon>
    </lineage>
</organism>
<evidence type="ECO:0000313" key="4">
    <source>
        <dbReference type="EMBL" id="MFC4387535.1"/>
    </source>
</evidence>
<dbReference type="InterPro" id="IPR013168">
    <property type="entry name" value="Cpl_7_lyso_C"/>
</dbReference>
<dbReference type="Gene3D" id="3.40.630.40">
    <property type="entry name" value="Zn-dependent exopeptidases"/>
    <property type="match status" value="1"/>
</dbReference>
<dbReference type="Pfam" id="PF01520">
    <property type="entry name" value="Amidase_3"/>
    <property type="match status" value="1"/>
</dbReference>
<keyword evidence="5" id="KW-1185">Reference proteome</keyword>
<feature type="domain" description="Cpl-7 lysozyme C-terminal" evidence="3">
    <location>
        <begin position="240"/>
        <end position="281"/>
    </location>
</feature>
<dbReference type="EMBL" id="JBHSDV010000001">
    <property type="protein sequence ID" value="MFC4387535.1"/>
    <property type="molecule type" value="Genomic_DNA"/>
</dbReference>
<dbReference type="InterPro" id="IPR002508">
    <property type="entry name" value="MurNAc-LAA_cat"/>
</dbReference>
<keyword evidence="1 4" id="KW-0378">Hydrolase</keyword>
<dbReference type="PANTHER" id="PTHR30404">
    <property type="entry name" value="N-ACETYLMURAMOYL-L-ALANINE AMIDASE"/>
    <property type="match status" value="1"/>
</dbReference>
<dbReference type="EC" id="3.5.1.28" evidence="4"/>
<feature type="domain" description="Cpl-7 lysozyme C-terminal" evidence="3">
    <location>
        <begin position="193"/>
        <end position="231"/>
    </location>
</feature>
<evidence type="ECO:0000256" key="1">
    <source>
        <dbReference type="ARBA" id="ARBA00022801"/>
    </source>
</evidence>
<reference evidence="5" key="1">
    <citation type="journal article" date="2019" name="Int. J. Syst. Evol. Microbiol.">
        <title>The Global Catalogue of Microorganisms (GCM) 10K type strain sequencing project: providing services to taxonomists for standard genome sequencing and annotation.</title>
        <authorList>
            <consortium name="The Broad Institute Genomics Platform"/>
            <consortium name="The Broad Institute Genome Sequencing Center for Infectious Disease"/>
            <person name="Wu L."/>
            <person name="Ma J."/>
        </authorList>
    </citation>
    <scope>NUCLEOTIDE SEQUENCE [LARGE SCALE GENOMIC DNA]</scope>
    <source>
        <strain evidence="5">KACC 14058</strain>
    </source>
</reference>
<dbReference type="CDD" id="cd02696">
    <property type="entry name" value="MurNAc-LAA"/>
    <property type="match status" value="1"/>
</dbReference>
<evidence type="ECO:0000259" key="3">
    <source>
        <dbReference type="SMART" id="SM01095"/>
    </source>
</evidence>
<gene>
    <name evidence="4" type="ORF">ACFOZ1_06870</name>
</gene>
<dbReference type="InterPro" id="IPR050695">
    <property type="entry name" value="N-acetylmuramoyl_amidase_3"/>
</dbReference>
<feature type="domain" description="MurNAc-LAA" evidence="2">
    <location>
        <begin position="63"/>
        <end position="174"/>
    </location>
</feature>
<dbReference type="SMART" id="SM01095">
    <property type="entry name" value="Cpl-7"/>
    <property type="match status" value="2"/>
</dbReference>
<sequence length="281" mass="30643">MTKIYIDAGHGGTDPGAVGNGLREKDLTLAISKKIKDLLNDYDNTQVKLSRTSDKTLSLNQRTDDANAWGADLLVSVHINAGGGQGYEDFTYNGQYKGKERTTAYQNIINDEVVKATGFSNRGKKQANFHMVRESTMPAILTENGFIDNRSDADKLKSDAFINKIAQGHVNGIVKIFGLKKKSVSKPSASKSIEQLAQEVIAGKHGTGNARKKALGSQYEAVQKRVNEILLGGSKPKKSISQMATEVIQGNHGNGHDNRRKSLGISQAEYNKVRAEVNKRL</sequence>
<proteinExistence type="predicted"/>
<dbReference type="GO" id="GO:0008745">
    <property type="term" value="F:N-acetylmuramoyl-L-alanine amidase activity"/>
    <property type="evidence" value="ECO:0007669"/>
    <property type="project" value="UniProtKB-EC"/>
</dbReference>
<dbReference type="Proteomes" id="UP001595880">
    <property type="component" value="Unassembled WGS sequence"/>
</dbReference>
<evidence type="ECO:0000259" key="2">
    <source>
        <dbReference type="SMART" id="SM00646"/>
    </source>
</evidence>
<dbReference type="SUPFAM" id="SSF53187">
    <property type="entry name" value="Zn-dependent exopeptidases"/>
    <property type="match status" value="1"/>
</dbReference>
<comment type="caution">
    <text evidence="4">The sequence shown here is derived from an EMBL/GenBank/DDBJ whole genome shotgun (WGS) entry which is preliminary data.</text>
</comment>
<dbReference type="PANTHER" id="PTHR30404:SF0">
    <property type="entry name" value="N-ACETYLMURAMOYL-L-ALANINE AMIDASE AMIC"/>
    <property type="match status" value="1"/>
</dbReference>
<protein>
    <submittedName>
        <fullName evidence="4">N-acetylmuramoyl-L-alanine amidase</fullName>
        <ecNumber evidence="4">3.5.1.28</ecNumber>
    </submittedName>
</protein>
<name>A0ABV8VWX3_9BACI</name>
<accession>A0ABV8VWX3</accession>
<dbReference type="Pfam" id="PF08230">
    <property type="entry name" value="CW_7"/>
    <property type="match status" value="2"/>
</dbReference>
<dbReference type="SMART" id="SM00646">
    <property type="entry name" value="Ami_3"/>
    <property type="match status" value="1"/>
</dbReference>
<evidence type="ECO:0000313" key="5">
    <source>
        <dbReference type="Proteomes" id="UP001595880"/>
    </source>
</evidence>